<proteinExistence type="predicted"/>
<evidence type="ECO:0000256" key="1">
    <source>
        <dbReference type="SAM" id="Phobius"/>
    </source>
</evidence>
<name>A0A3N3E0T9_9VIBR</name>
<evidence type="ECO:0000313" key="2">
    <source>
        <dbReference type="EMBL" id="ROV60296.1"/>
    </source>
</evidence>
<dbReference type="Proteomes" id="UP000278792">
    <property type="component" value="Unassembled WGS sequence"/>
</dbReference>
<evidence type="ECO:0000313" key="3">
    <source>
        <dbReference type="Proteomes" id="UP000278792"/>
    </source>
</evidence>
<keyword evidence="1" id="KW-0812">Transmembrane</keyword>
<protein>
    <submittedName>
        <fullName evidence="2">Uncharacterized protein</fullName>
    </submittedName>
</protein>
<dbReference type="EMBL" id="RKIK01000023">
    <property type="protein sequence ID" value="ROV60296.1"/>
    <property type="molecule type" value="Genomic_DNA"/>
</dbReference>
<comment type="caution">
    <text evidence="2">The sequence shown here is derived from an EMBL/GenBank/DDBJ whole genome shotgun (WGS) entry which is preliminary data.</text>
</comment>
<organism evidence="2 3">
    <name type="scientific">Vibrio ponticus</name>
    <dbReference type="NCBI Taxonomy" id="265668"/>
    <lineage>
        <taxon>Bacteria</taxon>
        <taxon>Pseudomonadati</taxon>
        <taxon>Pseudomonadota</taxon>
        <taxon>Gammaproteobacteria</taxon>
        <taxon>Vibrionales</taxon>
        <taxon>Vibrionaceae</taxon>
        <taxon>Vibrio</taxon>
    </lineage>
</organism>
<gene>
    <name evidence="2" type="ORF">EGH82_09645</name>
</gene>
<accession>A0A3N3E0T9</accession>
<sequence>MNATTLRTLNYLNANKAVTVAVLLLINIASFFVRSNSEVNVYGRMETADYRWATYSTLFKQDFETRIIYSRIEDSHTKTVSHINTYVESEAHGNSFISLGDDDSIAISHNRIFSIDDKCALFFSGREKLAMENASLRCLY</sequence>
<reference evidence="2 3" key="1">
    <citation type="submission" date="2018-11" db="EMBL/GenBank/DDBJ databases">
        <title>Vibrio ponticus strain CAIM 1751 pathogenic for the snapper Lutjanus guttatus.</title>
        <authorList>
            <person name="Soto-Rodriguez S."/>
            <person name="Lozano-Olvera R."/>
            <person name="Gomez-Gil B."/>
        </authorList>
    </citation>
    <scope>NUCLEOTIDE SEQUENCE [LARGE SCALE GENOMIC DNA]</scope>
    <source>
        <strain evidence="2 3">CAIM 1751</strain>
    </source>
</reference>
<dbReference type="RefSeq" id="WP_123781918.1">
    <property type="nucleotide sequence ID" value="NZ_RKIK01000023.1"/>
</dbReference>
<dbReference type="AlphaFoldDB" id="A0A3N3E0T9"/>
<keyword evidence="1" id="KW-1133">Transmembrane helix</keyword>
<keyword evidence="1" id="KW-0472">Membrane</keyword>
<feature type="transmembrane region" description="Helical" evidence="1">
    <location>
        <begin position="17"/>
        <end position="35"/>
    </location>
</feature>